<comment type="caution">
    <text evidence="4">The sequence shown here is derived from an EMBL/GenBank/DDBJ whole genome shotgun (WGS) entry which is preliminary data.</text>
</comment>
<dbReference type="Gene3D" id="3.40.50.300">
    <property type="entry name" value="P-loop containing nucleotide triphosphate hydrolases"/>
    <property type="match status" value="1"/>
</dbReference>
<dbReference type="SMART" id="SM00382">
    <property type="entry name" value="AAA"/>
    <property type="match status" value="1"/>
</dbReference>
<dbReference type="Proteomes" id="UP001195903">
    <property type="component" value="Unassembled WGS sequence"/>
</dbReference>
<proteinExistence type="predicted"/>
<evidence type="ECO:0000259" key="3">
    <source>
        <dbReference type="PROSITE" id="PS50893"/>
    </source>
</evidence>
<accession>A0ABS5V0C9</accession>
<keyword evidence="2 4" id="KW-0067">ATP-binding</keyword>
<dbReference type="SUPFAM" id="SSF52540">
    <property type="entry name" value="P-loop containing nucleoside triphosphate hydrolases"/>
    <property type="match status" value="1"/>
</dbReference>
<organism evidence="4 5">
    <name type="scientific">Shewanella jiangmenensis</name>
    <dbReference type="NCBI Taxonomy" id="2837387"/>
    <lineage>
        <taxon>Bacteria</taxon>
        <taxon>Pseudomonadati</taxon>
        <taxon>Pseudomonadota</taxon>
        <taxon>Gammaproteobacteria</taxon>
        <taxon>Alteromonadales</taxon>
        <taxon>Shewanellaceae</taxon>
        <taxon>Shewanella</taxon>
    </lineage>
</organism>
<reference evidence="4 5" key="1">
    <citation type="submission" date="2021-05" db="EMBL/GenBank/DDBJ databases">
        <title>Shewanella sp. JM162201.</title>
        <authorList>
            <person name="Xu S."/>
            <person name="Li A."/>
        </authorList>
    </citation>
    <scope>NUCLEOTIDE SEQUENCE [LARGE SCALE GENOMIC DNA]</scope>
    <source>
        <strain evidence="4 5">JM162201</strain>
    </source>
</reference>
<dbReference type="GO" id="GO:0005524">
    <property type="term" value="F:ATP binding"/>
    <property type="evidence" value="ECO:0007669"/>
    <property type="project" value="UniProtKB-KW"/>
</dbReference>
<dbReference type="InterPro" id="IPR003593">
    <property type="entry name" value="AAA+_ATPase"/>
</dbReference>
<dbReference type="RefSeq" id="WP_214506068.1">
    <property type="nucleotide sequence ID" value="NZ_JAHEPS010000001.1"/>
</dbReference>
<dbReference type="InterPro" id="IPR003439">
    <property type="entry name" value="ABC_transporter-like_ATP-bd"/>
</dbReference>
<dbReference type="PANTHER" id="PTHR43158:SF2">
    <property type="entry name" value="SKFA PEPTIDE EXPORT ATP-BINDING PROTEIN SKFE"/>
    <property type="match status" value="1"/>
</dbReference>
<evidence type="ECO:0000313" key="5">
    <source>
        <dbReference type="Proteomes" id="UP001195903"/>
    </source>
</evidence>
<evidence type="ECO:0000313" key="4">
    <source>
        <dbReference type="EMBL" id="MBT1443919.1"/>
    </source>
</evidence>
<dbReference type="PANTHER" id="PTHR43158">
    <property type="entry name" value="SKFA PEPTIDE EXPORT ATP-BINDING PROTEIN SKFE"/>
    <property type="match status" value="1"/>
</dbReference>
<protein>
    <submittedName>
        <fullName evidence="4">ATP-binding cassette domain-containing protein</fullName>
    </submittedName>
</protein>
<feature type="domain" description="ABC transporter" evidence="3">
    <location>
        <begin position="2"/>
        <end position="205"/>
    </location>
</feature>
<keyword evidence="1" id="KW-0547">Nucleotide-binding</keyword>
<keyword evidence="5" id="KW-1185">Reference proteome</keyword>
<evidence type="ECO:0000256" key="1">
    <source>
        <dbReference type="ARBA" id="ARBA00022741"/>
    </source>
</evidence>
<dbReference type="EMBL" id="JAHEPS010000001">
    <property type="protein sequence ID" value="MBT1443919.1"/>
    <property type="molecule type" value="Genomic_DNA"/>
</dbReference>
<gene>
    <name evidence="4" type="ORF">KJI95_05195</name>
</gene>
<dbReference type="InterPro" id="IPR027417">
    <property type="entry name" value="P-loop_NTPase"/>
</dbReference>
<sequence length="206" mass="22909">MLTLDRVSFDFGAAPLFRELSISFVGPRHLLLGPNGSGKTTLMALIAGLYQPTQGQVLWHGQAMPQATEQVAFASSLITLPQFLSAAKLLKFWEQQWRPLCPDISERIKQLVLTLDFLPQMGCRISHLSSGNLQKLHLIMALSRPSALLLLDEAHSAMDKRAREVFWQLVDDYPGLIIASSHEASAFIERGFQQAPLMDIKKASAR</sequence>
<dbReference type="PROSITE" id="PS50893">
    <property type="entry name" value="ABC_TRANSPORTER_2"/>
    <property type="match status" value="1"/>
</dbReference>
<evidence type="ECO:0000256" key="2">
    <source>
        <dbReference type="ARBA" id="ARBA00022840"/>
    </source>
</evidence>
<name>A0ABS5V0C9_9GAMM</name>
<dbReference type="Pfam" id="PF00005">
    <property type="entry name" value="ABC_tran"/>
    <property type="match status" value="1"/>
</dbReference>